<feature type="compositionally biased region" description="Basic and acidic residues" evidence="1">
    <location>
        <begin position="210"/>
        <end position="219"/>
    </location>
</feature>
<dbReference type="RefSeq" id="WP_405283242.1">
    <property type="nucleotide sequence ID" value="NZ_CP144380.1"/>
</dbReference>
<evidence type="ECO:0000256" key="2">
    <source>
        <dbReference type="SAM" id="SignalP"/>
    </source>
</evidence>
<comment type="caution">
    <text evidence="3">The sequence shown here is derived from an EMBL/GenBank/DDBJ whole genome shotgun (WGS) entry which is preliminary data.</text>
</comment>
<sequence>MRRANWWMALAALCLLPWPAEAQPVFRERARQLPPAILVPVDELAAALERDGLPSGPLFAKALEGAAKGVPADRLLPALDRYGARLRQARSLLGGAVEPAVLMAGVDALTRGVPPATLRGLRQPERRPVTLVVLADLVGSGLPADQALTVVRDAMARRAADDALLGIPALARRLLRERGSTDAAFQALRQRIRQGGGRIGPPAPPGSEPLSRDRLRGGG</sequence>
<feature type="chain" id="PRO_5045531126" evidence="2">
    <location>
        <begin position="23"/>
        <end position="219"/>
    </location>
</feature>
<accession>A0ABU9E4J4</accession>
<keyword evidence="2" id="KW-0732">Signal</keyword>
<feature type="signal peptide" evidence="2">
    <location>
        <begin position="1"/>
        <end position="22"/>
    </location>
</feature>
<dbReference type="EMBL" id="JBBHLI010000001">
    <property type="protein sequence ID" value="MEK9499461.1"/>
    <property type="molecule type" value="Genomic_DNA"/>
</dbReference>
<keyword evidence="4" id="KW-1185">Reference proteome</keyword>
<gene>
    <name evidence="3" type="ORF">WI372_00525</name>
</gene>
<organism evidence="3 4">
    <name type="scientific">Gaopeijia maritima</name>
    <dbReference type="NCBI Taxonomy" id="3119007"/>
    <lineage>
        <taxon>Bacteria</taxon>
        <taxon>Pseudomonadati</taxon>
        <taxon>Gemmatimonadota</taxon>
        <taxon>Longimicrobiia</taxon>
        <taxon>Gaopeijiales</taxon>
        <taxon>Gaopeijiaceae</taxon>
        <taxon>Gaopeijia</taxon>
    </lineage>
</organism>
<reference evidence="3 4" key="1">
    <citation type="submission" date="2024-02" db="EMBL/GenBank/DDBJ databases">
        <title>A novel Gemmatimonadota bacterium.</title>
        <authorList>
            <person name="Du Z.-J."/>
            <person name="Ye Y.-Q."/>
        </authorList>
    </citation>
    <scope>NUCLEOTIDE SEQUENCE [LARGE SCALE GENOMIC DNA]</scope>
    <source>
        <strain evidence="3 4">DH-20</strain>
    </source>
</reference>
<evidence type="ECO:0000256" key="1">
    <source>
        <dbReference type="SAM" id="MobiDB-lite"/>
    </source>
</evidence>
<proteinExistence type="predicted"/>
<feature type="region of interest" description="Disordered" evidence="1">
    <location>
        <begin position="193"/>
        <end position="219"/>
    </location>
</feature>
<evidence type="ECO:0000313" key="3">
    <source>
        <dbReference type="EMBL" id="MEK9499461.1"/>
    </source>
</evidence>
<evidence type="ECO:0000313" key="4">
    <source>
        <dbReference type="Proteomes" id="UP001484239"/>
    </source>
</evidence>
<dbReference type="Proteomes" id="UP001484239">
    <property type="component" value="Unassembled WGS sequence"/>
</dbReference>
<name>A0ABU9E4J4_9BACT</name>
<protein>
    <submittedName>
        <fullName evidence="3">Uncharacterized protein</fullName>
    </submittedName>
</protein>